<feature type="compositionally biased region" description="Polar residues" evidence="1">
    <location>
        <begin position="31"/>
        <end position="40"/>
    </location>
</feature>
<name>A0A9W8CJP5_9FUNG</name>
<evidence type="ECO:0000256" key="2">
    <source>
        <dbReference type="SAM" id="SignalP"/>
    </source>
</evidence>
<comment type="caution">
    <text evidence="3">The sequence shown here is derived from an EMBL/GenBank/DDBJ whole genome shotgun (WGS) entry which is preliminary data.</text>
</comment>
<dbReference type="EMBL" id="JANBOH010000158">
    <property type="protein sequence ID" value="KAJ1644545.1"/>
    <property type="molecule type" value="Genomic_DNA"/>
</dbReference>
<reference evidence="3" key="1">
    <citation type="submission" date="2022-07" db="EMBL/GenBank/DDBJ databases">
        <title>Phylogenomic reconstructions and comparative analyses of Kickxellomycotina fungi.</title>
        <authorList>
            <person name="Reynolds N.K."/>
            <person name="Stajich J.E."/>
            <person name="Barry K."/>
            <person name="Grigoriev I.V."/>
            <person name="Crous P."/>
            <person name="Smith M.E."/>
        </authorList>
    </citation>
    <scope>NUCLEOTIDE SEQUENCE</scope>
    <source>
        <strain evidence="3">NBRC 105413</strain>
    </source>
</reference>
<feature type="signal peptide" evidence="2">
    <location>
        <begin position="1"/>
        <end position="18"/>
    </location>
</feature>
<evidence type="ECO:0000313" key="4">
    <source>
        <dbReference type="Proteomes" id="UP001145021"/>
    </source>
</evidence>
<accession>A0A9W8CJP5</accession>
<feature type="chain" id="PRO_5040854999" evidence="2">
    <location>
        <begin position="19"/>
        <end position="103"/>
    </location>
</feature>
<feature type="region of interest" description="Disordered" evidence="1">
    <location>
        <begin position="31"/>
        <end position="67"/>
    </location>
</feature>
<proteinExistence type="predicted"/>
<keyword evidence="4" id="KW-1185">Reference proteome</keyword>
<gene>
    <name evidence="3" type="ORF">LPJ64_003791</name>
</gene>
<protein>
    <submittedName>
        <fullName evidence="3">Uncharacterized protein</fullName>
    </submittedName>
</protein>
<organism evidence="3 4">
    <name type="scientific">Coemansia asiatica</name>
    <dbReference type="NCBI Taxonomy" id="1052880"/>
    <lineage>
        <taxon>Eukaryota</taxon>
        <taxon>Fungi</taxon>
        <taxon>Fungi incertae sedis</taxon>
        <taxon>Zoopagomycota</taxon>
        <taxon>Kickxellomycotina</taxon>
        <taxon>Kickxellomycetes</taxon>
        <taxon>Kickxellales</taxon>
        <taxon>Kickxellaceae</taxon>
        <taxon>Coemansia</taxon>
    </lineage>
</organism>
<evidence type="ECO:0000313" key="3">
    <source>
        <dbReference type="EMBL" id="KAJ1644545.1"/>
    </source>
</evidence>
<keyword evidence="2" id="KW-0732">Signal</keyword>
<sequence length="103" mass="10437">MNIFRFLVTFAFVLLASAAFVVSMPVEEASTSALAPNTTTSPSSAGLAAAIPPPPTPETTGHSGGPAAHATIGQVVFGFVTGMLAIVEDTIRGYLLFGTTPAN</sequence>
<feature type="compositionally biased region" description="Low complexity" evidence="1">
    <location>
        <begin position="41"/>
        <end position="50"/>
    </location>
</feature>
<dbReference type="AlphaFoldDB" id="A0A9W8CJP5"/>
<evidence type="ECO:0000256" key="1">
    <source>
        <dbReference type="SAM" id="MobiDB-lite"/>
    </source>
</evidence>
<dbReference type="Proteomes" id="UP001145021">
    <property type="component" value="Unassembled WGS sequence"/>
</dbReference>